<dbReference type="AlphaFoldDB" id="A0A921AWS8"/>
<dbReference type="Proteomes" id="UP000698963">
    <property type="component" value="Unassembled WGS sequence"/>
</dbReference>
<evidence type="ECO:0000313" key="2">
    <source>
        <dbReference type="EMBL" id="HJD97213.1"/>
    </source>
</evidence>
<comment type="caution">
    <text evidence="2">The sequence shown here is derived from an EMBL/GenBank/DDBJ whole genome shotgun (WGS) entry which is preliminary data.</text>
</comment>
<proteinExistence type="predicted"/>
<evidence type="ECO:0000313" key="3">
    <source>
        <dbReference type="Proteomes" id="UP000698963"/>
    </source>
</evidence>
<accession>A0A921AWS8</accession>
<name>A0A921AWS8_9BACT</name>
<reference evidence="2" key="2">
    <citation type="submission" date="2021-09" db="EMBL/GenBank/DDBJ databases">
        <authorList>
            <person name="Gilroy R."/>
        </authorList>
    </citation>
    <scope>NUCLEOTIDE SEQUENCE</scope>
    <source>
        <strain evidence="2">ChiGjej2B2-19336</strain>
    </source>
</reference>
<dbReference type="RefSeq" id="WP_304122139.1">
    <property type="nucleotide sequence ID" value="NZ_DYZA01000122.1"/>
</dbReference>
<sequence>MRKRIWALAALTAIYVCGAALQAGAAELLDMQIHGQWAAGVVSAGKEDAVRLCTGEGAVLLVLDMYPAPSGKGPGSCRMTLLERAMGSMGTEAKAMFPLTLNGRIYLDGGAIRKARFHYALEGQVAVARIEGDFSDAFWKEAERRPMLRMEIGWDERHVFLLNFFLDGFRAARRHGERLVEKVRPRRPGQEDAFGEEEFLSLILSRSWEKGARREFSPGPGK</sequence>
<dbReference type="EMBL" id="DYZA01000122">
    <property type="protein sequence ID" value="HJD97213.1"/>
    <property type="molecule type" value="Genomic_DNA"/>
</dbReference>
<protein>
    <submittedName>
        <fullName evidence="2">Uncharacterized protein</fullName>
    </submittedName>
</protein>
<feature type="chain" id="PRO_5037817143" evidence="1">
    <location>
        <begin position="26"/>
        <end position="222"/>
    </location>
</feature>
<gene>
    <name evidence="2" type="ORF">K8W16_06175</name>
</gene>
<feature type="signal peptide" evidence="1">
    <location>
        <begin position="1"/>
        <end position="25"/>
    </location>
</feature>
<organism evidence="2 3">
    <name type="scientific">Mailhella massiliensis</name>
    <dbReference type="NCBI Taxonomy" id="1903261"/>
    <lineage>
        <taxon>Bacteria</taxon>
        <taxon>Pseudomonadati</taxon>
        <taxon>Thermodesulfobacteriota</taxon>
        <taxon>Desulfovibrionia</taxon>
        <taxon>Desulfovibrionales</taxon>
        <taxon>Desulfovibrionaceae</taxon>
        <taxon>Mailhella</taxon>
    </lineage>
</organism>
<keyword evidence="1" id="KW-0732">Signal</keyword>
<reference evidence="2" key="1">
    <citation type="journal article" date="2021" name="PeerJ">
        <title>Extensive microbial diversity within the chicken gut microbiome revealed by metagenomics and culture.</title>
        <authorList>
            <person name="Gilroy R."/>
            <person name="Ravi A."/>
            <person name="Getino M."/>
            <person name="Pursley I."/>
            <person name="Horton D.L."/>
            <person name="Alikhan N.F."/>
            <person name="Baker D."/>
            <person name="Gharbi K."/>
            <person name="Hall N."/>
            <person name="Watson M."/>
            <person name="Adriaenssens E.M."/>
            <person name="Foster-Nyarko E."/>
            <person name="Jarju S."/>
            <person name="Secka A."/>
            <person name="Antonio M."/>
            <person name="Oren A."/>
            <person name="Chaudhuri R.R."/>
            <person name="La Ragione R."/>
            <person name="Hildebrand F."/>
            <person name="Pallen M.J."/>
        </authorList>
    </citation>
    <scope>NUCLEOTIDE SEQUENCE</scope>
    <source>
        <strain evidence="2">ChiGjej2B2-19336</strain>
    </source>
</reference>
<evidence type="ECO:0000256" key="1">
    <source>
        <dbReference type="SAM" id="SignalP"/>
    </source>
</evidence>